<name>I7JUK0_9LACO</name>
<dbReference type="OrthoDB" id="2320818at2"/>
<dbReference type="eggNOG" id="ENOG5030AEG">
    <property type="taxonomic scope" value="Bacteria"/>
</dbReference>
<feature type="transmembrane region" description="Helical" evidence="1">
    <location>
        <begin position="33"/>
        <end position="52"/>
    </location>
</feature>
<dbReference type="EMBL" id="CAKE01000002">
    <property type="protein sequence ID" value="CCI81441.1"/>
    <property type="molecule type" value="Genomic_DNA"/>
</dbReference>
<dbReference type="GeneID" id="82846712"/>
<keyword evidence="3" id="KW-1185">Reference proteome</keyword>
<proteinExistence type="predicted"/>
<keyword evidence="1" id="KW-1133">Transmembrane helix</keyword>
<feature type="transmembrane region" description="Helical" evidence="1">
    <location>
        <begin position="58"/>
        <end position="79"/>
    </location>
</feature>
<evidence type="ECO:0000313" key="3">
    <source>
        <dbReference type="Proteomes" id="UP000009320"/>
    </source>
</evidence>
<protein>
    <recommendedName>
        <fullName evidence="4">Integral membrane protein</fullName>
    </recommendedName>
</protein>
<evidence type="ECO:0000256" key="1">
    <source>
        <dbReference type="SAM" id="Phobius"/>
    </source>
</evidence>
<reference evidence="2 3" key="1">
    <citation type="submission" date="2012-06" db="EMBL/GenBank/DDBJ databases">
        <title>Draft Genome Sequence of Lactobacillus hominis Strain CRBIP 24.179T, isolated from human intestine.</title>
        <authorList>
            <person name="Cousin S."/>
            <person name="Ma L."/>
            <person name="Bizet C."/>
            <person name="Loux V."/>
            <person name="Bouchier C."/>
            <person name="Clermont D."/>
            <person name="Creno S."/>
        </authorList>
    </citation>
    <scope>NUCLEOTIDE SEQUENCE [LARGE SCALE GENOMIC DNA]</scope>
    <source>
        <strain evidence="3">CRBIP 24.179T</strain>
    </source>
</reference>
<sequence length="88" mass="10503">MFTFVFWILLIWFIVNIIWMWFVLNKQTCQKTFAWVNVCVVIIGFWVLYGLHHNPGAVADWFTCLNWANVVLACIQFYFGYRKISTAN</sequence>
<dbReference type="AlphaFoldDB" id="I7JUK0"/>
<comment type="caution">
    <text evidence="2">The sequence shown here is derived from an EMBL/GenBank/DDBJ whole genome shotgun (WGS) entry which is preliminary data.</text>
</comment>
<feature type="transmembrane region" description="Helical" evidence="1">
    <location>
        <begin position="6"/>
        <end position="24"/>
    </location>
</feature>
<dbReference type="Proteomes" id="UP000009320">
    <property type="component" value="Unassembled WGS sequence"/>
</dbReference>
<keyword evidence="1" id="KW-0472">Membrane</keyword>
<accession>I7JUK0</accession>
<organism evidence="2 3">
    <name type="scientific">Lactobacillus hominis DSM 23910 = CRBIP 24.179</name>
    <dbReference type="NCBI Taxonomy" id="1423758"/>
    <lineage>
        <taxon>Bacteria</taxon>
        <taxon>Bacillati</taxon>
        <taxon>Bacillota</taxon>
        <taxon>Bacilli</taxon>
        <taxon>Lactobacillales</taxon>
        <taxon>Lactobacillaceae</taxon>
        <taxon>Lactobacillus</taxon>
    </lineage>
</organism>
<evidence type="ECO:0008006" key="4">
    <source>
        <dbReference type="Google" id="ProtNLM"/>
    </source>
</evidence>
<keyword evidence="1" id="KW-0812">Transmembrane</keyword>
<dbReference type="STRING" id="1423758.FC41_GL000495"/>
<dbReference type="RefSeq" id="WP_008470197.1">
    <property type="nucleotide sequence ID" value="NZ_AYZP01000010.1"/>
</dbReference>
<gene>
    <name evidence="2" type="ORF">BN55_07730</name>
</gene>
<evidence type="ECO:0000313" key="2">
    <source>
        <dbReference type="EMBL" id="CCI81441.1"/>
    </source>
</evidence>